<dbReference type="Proteomes" id="UP001396898">
    <property type="component" value="Unassembled WGS sequence"/>
</dbReference>
<evidence type="ECO:0000313" key="3">
    <source>
        <dbReference type="Proteomes" id="UP001396898"/>
    </source>
</evidence>
<feature type="transmembrane region" description="Helical" evidence="1">
    <location>
        <begin position="70"/>
        <end position="93"/>
    </location>
</feature>
<reference evidence="2 3" key="1">
    <citation type="submission" date="2023-01" db="EMBL/GenBank/DDBJ databases">
        <title>Analysis of 21 Apiospora genomes using comparative genomics revels a genus with tremendous synthesis potential of carbohydrate active enzymes and secondary metabolites.</title>
        <authorList>
            <person name="Sorensen T."/>
        </authorList>
    </citation>
    <scope>NUCLEOTIDE SEQUENCE [LARGE SCALE GENOMIC DNA]</scope>
    <source>
        <strain evidence="2 3">CBS 20057</strain>
    </source>
</reference>
<keyword evidence="1" id="KW-0472">Membrane</keyword>
<dbReference type="EMBL" id="JAQQWI010000008">
    <property type="protein sequence ID" value="KAK8023449.1"/>
    <property type="molecule type" value="Genomic_DNA"/>
</dbReference>
<evidence type="ECO:0000313" key="2">
    <source>
        <dbReference type="EMBL" id="KAK8023449.1"/>
    </source>
</evidence>
<gene>
    <name evidence="2" type="ORF">PG991_006688</name>
</gene>
<keyword evidence="1" id="KW-0812">Transmembrane</keyword>
<comment type="caution">
    <text evidence="2">The sequence shown here is derived from an EMBL/GenBank/DDBJ whole genome shotgun (WGS) entry which is preliminary data.</text>
</comment>
<accession>A0ABR1S220</accession>
<keyword evidence="1" id="KW-1133">Transmembrane helix</keyword>
<sequence>MSIQKNQWHLDVERWWQIILAGFQASFVATAQGSGLSNAVKPENEHDWSFCHNQKIRSADYASFSILGLALTYSIGVLIVVLSFIAVPILGLLQKYGRYSQYAYLEWELHTSIQLHRMAQDQLGHGHWSRCDETIPITQPDDLLAPFDLSDPKHPVLVREKLEKTKS</sequence>
<protein>
    <submittedName>
        <fullName evidence="2">Uncharacterized protein</fullName>
    </submittedName>
</protein>
<proteinExistence type="predicted"/>
<organism evidence="2 3">
    <name type="scientific">Apiospora marii</name>
    <dbReference type="NCBI Taxonomy" id="335849"/>
    <lineage>
        <taxon>Eukaryota</taxon>
        <taxon>Fungi</taxon>
        <taxon>Dikarya</taxon>
        <taxon>Ascomycota</taxon>
        <taxon>Pezizomycotina</taxon>
        <taxon>Sordariomycetes</taxon>
        <taxon>Xylariomycetidae</taxon>
        <taxon>Amphisphaeriales</taxon>
        <taxon>Apiosporaceae</taxon>
        <taxon>Apiospora</taxon>
    </lineage>
</organism>
<evidence type="ECO:0000256" key="1">
    <source>
        <dbReference type="SAM" id="Phobius"/>
    </source>
</evidence>
<name>A0ABR1S220_9PEZI</name>
<keyword evidence="3" id="KW-1185">Reference proteome</keyword>